<gene>
    <name evidence="5" type="ORF">H7U36_00280</name>
</gene>
<dbReference type="InterPro" id="IPR008920">
    <property type="entry name" value="TF_FadR/GntR_C"/>
</dbReference>
<evidence type="ECO:0000259" key="4">
    <source>
        <dbReference type="PROSITE" id="PS50949"/>
    </source>
</evidence>
<dbReference type="RefSeq" id="WP_033124842.1">
    <property type="nucleotide sequence ID" value="NZ_JACLYY010000001.1"/>
</dbReference>
<dbReference type="InterPro" id="IPR011711">
    <property type="entry name" value="GntR_C"/>
</dbReference>
<protein>
    <submittedName>
        <fullName evidence="5">GntR family transcriptional regulator</fullName>
    </submittedName>
</protein>
<keyword evidence="3" id="KW-0804">Transcription</keyword>
<evidence type="ECO:0000313" key="6">
    <source>
        <dbReference type="Proteomes" id="UP000716906"/>
    </source>
</evidence>
<proteinExistence type="predicted"/>
<dbReference type="Gene3D" id="1.20.120.530">
    <property type="entry name" value="GntR ligand-binding domain-like"/>
    <property type="match status" value="1"/>
</dbReference>
<dbReference type="PANTHER" id="PTHR43537:SF24">
    <property type="entry name" value="GLUCONATE OPERON TRANSCRIPTIONAL REPRESSOR"/>
    <property type="match status" value="1"/>
</dbReference>
<dbReference type="Gene3D" id="1.10.10.10">
    <property type="entry name" value="Winged helix-like DNA-binding domain superfamily/Winged helix DNA-binding domain"/>
    <property type="match status" value="1"/>
</dbReference>
<dbReference type="Pfam" id="PF00392">
    <property type="entry name" value="GntR"/>
    <property type="match status" value="1"/>
</dbReference>
<dbReference type="SMART" id="SM00895">
    <property type="entry name" value="FCD"/>
    <property type="match status" value="1"/>
</dbReference>
<dbReference type="SMART" id="SM00345">
    <property type="entry name" value="HTH_GNTR"/>
    <property type="match status" value="1"/>
</dbReference>
<comment type="caution">
    <text evidence="5">The sequence shown here is derived from an EMBL/GenBank/DDBJ whole genome shotgun (WGS) entry which is preliminary data.</text>
</comment>
<dbReference type="PROSITE" id="PS50949">
    <property type="entry name" value="HTH_GNTR"/>
    <property type="match status" value="1"/>
</dbReference>
<keyword evidence="1" id="KW-0805">Transcription regulation</keyword>
<dbReference type="InterPro" id="IPR036388">
    <property type="entry name" value="WH-like_DNA-bd_sf"/>
</dbReference>
<dbReference type="SUPFAM" id="SSF46785">
    <property type="entry name" value="Winged helix' DNA-binding domain"/>
    <property type="match status" value="1"/>
</dbReference>
<dbReference type="EMBL" id="JACLYY010000001">
    <property type="protein sequence ID" value="MBM6736546.1"/>
    <property type="molecule type" value="Genomic_DNA"/>
</dbReference>
<evidence type="ECO:0000256" key="2">
    <source>
        <dbReference type="ARBA" id="ARBA00023125"/>
    </source>
</evidence>
<dbReference type="CDD" id="cd07377">
    <property type="entry name" value="WHTH_GntR"/>
    <property type="match status" value="1"/>
</dbReference>
<organism evidence="5 6">
    <name type="scientific">Faecalicatena fissicatena</name>
    <dbReference type="NCBI Taxonomy" id="290055"/>
    <lineage>
        <taxon>Bacteria</taxon>
        <taxon>Bacillati</taxon>
        <taxon>Bacillota</taxon>
        <taxon>Clostridia</taxon>
        <taxon>Lachnospirales</taxon>
        <taxon>Lachnospiraceae</taxon>
        <taxon>Faecalicatena</taxon>
    </lineage>
</organism>
<dbReference type="SUPFAM" id="SSF48008">
    <property type="entry name" value="GntR ligand-binding domain-like"/>
    <property type="match status" value="1"/>
</dbReference>
<accession>A0ABS2E4K6</accession>
<evidence type="ECO:0000313" key="5">
    <source>
        <dbReference type="EMBL" id="MBM6736546.1"/>
    </source>
</evidence>
<keyword evidence="2" id="KW-0238">DNA-binding</keyword>
<evidence type="ECO:0000256" key="1">
    <source>
        <dbReference type="ARBA" id="ARBA00023015"/>
    </source>
</evidence>
<dbReference type="InterPro" id="IPR000524">
    <property type="entry name" value="Tscrpt_reg_HTH_GntR"/>
</dbReference>
<reference evidence="5 6" key="1">
    <citation type="journal article" date="2021" name="Sci. Rep.">
        <title>The distribution of antibiotic resistance genes in chicken gut microbiota commensals.</title>
        <authorList>
            <person name="Juricova H."/>
            <person name="Matiasovicova J."/>
            <person name="Kubasova T."/>
            <person name="Cejkova D."/>
            <person name="Rychlik I."/>
        </authorList>
    </citation>
    <scope>NUCLEOTIDE SEQUENCE [LARGE SCALE GENOMIC DNA]</scope>
    <source>
        <strain evidence="5 6">An773</strain>
    </source>
</reference>
<dbReference type="Proteomes" id="UP000716906">
    <property type="component" value="Unassembled WGS sequence"/>
</dbReference>
<keyword evidence="6" id="KW-1185">Reference proteome</keyword>
<name>A0ABS2E4K6_9FIRM</name>
<feature type="domain" description="HTH gntR-type" evidence="4">
    <location>
        <begin position="7"/>
        <end position="74"/>
    </location>
</feature>
<dbReference type="InterPro" id="IPR036390">
    <property type="entry name" value="WH_DNA-bd_sf"/>
</dbReference>
<evidence type="ECO:0000256" key="3">
    <source>
        <dbReference type="ARBA" id="ARBA00023163"/>
    </source>
</evidence>
<dbReference type="Pfam" id="PF07729">
    <property type="entry name" value="FCD"/>
    <property type="match status" value="1"/>
</dbReference>
<sequence>MEEYQDQSLRGRVFRRLREDILSGVYKENDELREAAIGEELGVSRTPVREALRQLELEGLVSIIPNKGAYVTGISLKDVHDIYMIRSMLEGLCARWATRYITEEQIEELEEVILLSEFHLKRKSADKKGAEKAQQVSELDGKFHKVLYHASNSRILEHVLSDFHKYVKMARTMSVEEESRAEKSIEEHRSILEAIKSRDEDLAERLANEHIMKVMKNLHIEE</sequence>
<dbReference type="PRINTS" id="PR00035">
    <property type="entry name" value="HTHGNTR"/>
</dbReference>
<dbReference type="PANTHER" id="PTHR43537">
    <property type="entry name" value="TRANSCRIPTIONAL REGULATOR, GNTR FAMILY"/>
    <property type="match status" value="1"/>
</dbReference>